<dbReference type="AlphaFoldDB" id="A0AAD7FF41"/>
<dbReference type="Proteomes" id="UP001221142">
    <property type="component" value="Unassembled WGS sequence"/>
</dbReference>
<organism evidence="1 2">
    <name type="scientific">Roridomyces roridus</name>
    <dbReference type="NCBI Taxonomy" id="1738132"/>
    <lineage>
        <taxon>Eukaryota</taxon>
        <taxon>Fungi</taxon>
        <taxon>Dikarya</taxon>
        <taxon>Basidiomycota</taxon>
        <taxon>Agaricomycotina</taxon>
        <taxon>Agaricomycetes</taxon>
        <taxon>Agaricomycetidae</taxon>
        <taxon>Agaricales</taxon>
        <taxon>Marasmiineae</taxon>
        <taxon>Mycenaceae</taxon>
        <taxon>Roridomyces</taxon>
    </lineage>
</organism>
<keyword evidence="2" id="KW-1185">Reference proteome</keyword>
<accession>A0AAD7FF41</accession>
<name>A0AAD7FF41_9AGAR</name>
<reference evidence="1" key="1">
    <citation type="submission" date="2023-03" db="EMBL/GenBank/DDBJ databases">
        <title>Massive genome expansion in bonnet fungi (Mycena s.s.) driven by repeated elements and novel gene families across ecological guilds.</title>
        <authorList>
            <consortium name="Lawrence Berkeley National Laboratory"/>
            <person name="Harder C.B."/>
            <person name="Miyauchi S."/>
            <person name="Viragh M."/>
            <person name="Kuo A."/>
            <person name="Thoen E."/>
            <person name="Andreopoulos B."/>
            <person name="Lu D."/>
            <person name="Skrede I."/>
            <person name="Drula E."/>
            <person name="Henrissat B."/>
            <person name="Morin E."/>
            <person name="Kohler A."/>
            <person name="Barry K."/>
            <person name="LaButti K."/>
            <person name="Morin E."/>
            <person name="Salamov A."/>
            <person name="Lipzen A."/>
            <person name="Mereny Z."/>
            <person name="Hegedus B."/>
            <person name="Baldrian P."/>
            <person name="Stursova M."/>
            <person name="Weitz H."/>
            <person name="Taylor A."/>
            <person name="Grigoriev I.V."/>
            <person name="Nagy L.G."/>
            <person name="Martin F."/>
            <person name="Kauserud H."/>
        </authorList>
    </citation>
    <scope>NUCLEOTIDE SEQUENCE</scope>
    <source>
        <strain evidence="1">9284</strain>
    </source>
</reference>
<evidence type="ECO:0000313" key="2">
    <source>
        <dbReference type="Proteomes" id="UP001221142"/>
    </source>
</evidence>
<comment type="caution">
    <text evidence="1">The sequence shown here is derived from an EMBL/GenBank/DDBJ whole genome shotgun (WGS) entry which is preliminary data.</text>
</comment>
<gene>
    <name evidence="1" type="ORF">FB45DRAFT_873775</name>
</gene>
<dbReference type="EMBL" id="JARKIF010000025">
    <property type="protein sequence ID" value="KAJ7614904.1"/>
    <property type="molecule type" value="Genomic_DNA"/>
</dbReference>
<sequence>MADYVAHQIPSCRPPPPLNRISSQEFVGMPSPSSVGFLVQAPTGGATRLRQRKPSFSRLRHGTSLTLSHLLGFLGADLFDILNATAEQCERSRLSFVRLEAAGESHRLCAGVAFSNATHARSACRRSRLFLVRFEARLLLGILASFLPATPHDSALRLEVLIAARSRVLRNDPDRVLVSLGMRVRGLECNPSRPSWLLVLGMFQLPSYSSFDSGYGYEDR</sequence>
<evidence type="ECO:0000313" key="1">
    <source>
        <dbReference type="EMBL" id="KAJ7614904.1"/>
    </source>
</evidence>
<proteinExistence type="predicted"/>
<protein>
    <submittedName>
        <fullName evidence="1">Uncharacterized protein</fullName>
    </submittedName>
</protein>